<dbReference type="Pfam" id="PF09234">
    <property type="entry name" value="DUF1963"/>
    <property type="match status" value="1"/>
</dbReference>
<dbReference type="InterPro" id="IPR015315">
    <property type="entry name" value="DUF1963"/>
</dbReference>
<keyword evidence="2" id="KW-1185">Reference proteome</keyword>
<accession>A0ABV4WK61</accession>
<dbReference type="Proteomes" id="UP001576780">
    <property type="component" value="Unassembled WGS sequence"/>
</dbReference>
<protein>
    <submittedName>
        <fullName evidence="1">DUF1963 domain-containing protein</fullName>
    </submittedName>
</protein>
<name>A0ABV4WK61_9CYAN</name>
<dbReference type="InterPro" id="IPR035948">
    <property type="entry name" value="YwqG-like_sf"/>
</dbReference>
<dbReference type="RefSeq" id="WP_413277891.1">
    <property type="nucleotide sequence ID" value="NZ_JBHFNT010000112.1"/>
</dbReference>
<comment type="caution">
    <text evidence="1">The sequence shown here is derived from an EMBL/GenBank/DDBJ whole genome shotgun (WGS) entry which is preliminary data.</text>
</comment>
<dbReference type="SUPFAM" id="SSF103032">
    <property type="entry name" value="Hypothetical protein YwqG"/>
    <property type="match status" value="1"/>
</dbReference>
<organism evidence="1 2">
    <name type="scientific">Floridaenema evergladense BLCC-F167</name>
    <dbReference type="NCBI Taxonomy" id="3153639"/>
    <lineage>
        <taxon>Bacteria</taxon>
        <taxon>Bacillati</taxon>
        <taxon>Cyanobacteriota</taxon>
        <taxon>Cyanophyceae</taxon>
        <taxon>Oscillatoriophycideae</taxon>
        <taxon>Aerosakkonematales</taxon>
        <taxon>Aerosakkonemataceae</taxon>
        <taxon>Floridanema</taxon>
        <taxon>Floridanema evergladense</taxon>
    </lineage>
</organism>
<evidence type="ECO:0000313" key="2">
    <source>
        <dbReference type="Proteomes" id="UP001576780"/>
    </source>
</evidence>
<dbReference type="Gene3D" id="2.30.320.10">
    <property type="entry name" value="YwqG-like"/>
    <property type="match status" value="1"/>
</dbReference>
<gene>
    <name evidence="1" type="ORF">ACE1CA_13180</name>
</gene>
<proteinExistence type="predicted"/>
<dbReference type="EMBL" id="JBHFNT010000112">
    <property type="protein sequence ID" value="MFB2835478.1"/>
    <property type="molecule type" value="Genomic_DNA"/>
</dbReference>
<evidence type="ECO:0000313" key="1">
    <source>
        <dbReference type="EMBL" id="MFB2835478.1"/>
    </source>
</evidence>
<sequence length="256" mass="29506">MNLAKRSFTFEESHISIIQLITKFGGQPVWLNKTEATWPLSPETGKKMLFMGQIALEEAIFPNSKEAIAYLFFADEVELLYNEAVAIVIQTKEAVYKTVNYDRVDTPLEYVSAATGEGVYELDEDQQKLPAKDYNVLLCDLEIETATPLNERWDCWNDLDLDTGYNFSKPELAGNKIGGQAIYVENVEAPLCYESEDWHLLLQLAPKEGYWDLSLQDKEIYQPNFYPFFMQMYPFSIVSIFISKDYTQTKCYIQNP</sequence>
<reference evidence="1 2" key="1">
    <citation type="submission" date="2024-09" db="EMBL/GenBank/DDBJ databases">
        <title>Floridaenema gen nov. (Aerosakkonemataceae, Aerosakkonematales ord. nov., Cyanobacteria) from benthic tropical and subtropical fresh waters, with the description of four new species.</title>
        <authorList>
            <person name="Moretto J.A."/>
            <person name="Berthold D.E."/>
            <person name="Lefler F.W."/>
            <person name="Huang I.-S."/>
            <person name="Laughinghouse H. IV."/>
        </authorList>
    </citation>
    <scope>NUCLEOTIDE SEQUENCE [LARGE SCALE GENOMIC DNA]</scope>
    <source>
        <strain evidence="1 2">BLCC-F167</strain>
    </source>
</reference>